<name>A0A8J5RU56_ZIZPA</name>
<keyword evidence="3" id="KW-1185">Reference proteome</keyword>
<evidence type="ECO:0000313" key="3">
    <source>
        <dbReference type="Proteomes" id="UP000729402"/>
    </source>
</evidence>
<dbReference type="AlphaFoldDB" id="A0A8J5RU56"/>
<feature type="region of interest" description="Disordered" evidence="1">
    <location>
        <begin position="1"/>
        <end position="36"/>
    </location>
</feature>
<feature type="compositionally biased region" description="Basic and acidic residues" evidence="1">
    <location>
        <begin position="20"/>
        <end position="29"/>
    </location>
</feature>
<reference evidence="2" key="1">
    <citation type="journal article" date="2021" name="bioRxiv">
        <title>Whole Genome Assembly and Annotation of Northern Wild Rice, Zizania palustris L., Supports a Whole Genome Duplication in the Zizania Genus.</title>
        <authorList>
            <person name="Haas M."/>
            <person name="Kono T."/>
            <person name="Macchietto M."/>
            <person name="Millas R."/>
            <person name="McGilp L."/>
            <person name="Shao M."/>
            <person name="Duquette J."/>
            <person name="Hirsch C.N."/>
            <person name="Kimball J."/>
        </authorList>
    </citation>
    <scope>NUCLEOTIDE SEQUENCE</scope>
    <source>
        <tissue evidence="2">Fresh leaf tissue</tissue>
    </source>
</reference>
<gene>
    <name evidence="2" type="ORF">GUJ93_ZPchr0002g25719</name>
</gene>
<comment type="caution">
    <text evidence="2">The sequence shown here is derived from an EMBL/GenBank/DDBJ whole genome shotgun (WGS) entry which is preliminary data.</text>
</comment>
<sequence length="77" mass="8630">MSSHIHFLLADGSRHKRTEKRSSEIREGHVFPGSQGPRVVDEKRISTLTCGYLFRTSCSMAQDSCCLLKLHLSPEAV</sequence>
<dbReference type="EMBL" id="JAAALK010000287">
    <property type="protein sequence ID" value="KAG8057793.1"/>
    <property type="molecule type" value="Genomic_DNA"/>
</dbReference>
<organism evidence="2 3">
    <name type="scientific">Zizania palustris</name>
    <name type="common">Northern wild rice</name>
    <dbReference type="NCBI Taxonomy" id="103762"/>
    <lineage>
        <taxon>Eukaryota</taxon>
        <taxon>Viridiplantae</taxon>
        <taxon>Streptophyta</taxon>
        <taxon>Embryophyta</taxon>
        <taxon>Tracheophyta</taxon>
        <taxon>Spermatophyta</taxon>
        <taxon>Magnoliopsida</taxon>
        <taxon>Liliopsida</taxon>
        <taxon>Poales</taxon>
        <taxon>Poaceae</taxon>
        <taxon>BOP clade</taxon>
        <taxon>Oryzoideae</taxon>
        <taxon>Oryzeae</taxon>
        <taxon>Zizaniinae</taxon>
        <taxon>Zizania</taxon>
    </lineage>
</organism>
<proteinExistence type="predicted"/>
<reference evidence="2" key="2">
    <citation type="submission" date="2021-02" db="EMBL/GenBank/DDBJ databases">
        <authorList>
            <person name="Kimball J.A."/>
            <person name="Haas M.W."/>
            <person name="Macchietto M."/>
            <person name="Kono T."/>
            <person name="Duquette J."/>
            <person name="Shao M."/>
        </authorList>
    </citation>
    <scope>NUCLEOTIDE SEQUENCE</scope>
    <source>
        <tissue evidence="2">Fresh leaf tissue</tissue>
    </source>
</reference>
<protein>
    <submittedName>
        <fullName evidence="2">Uncharacterized protein</fullName>
    </submittedName>
</protein>
<accession>A0A8J5RU56</accession>
<evidence type="ECO:0000256" key="1">
    <source>
        <dbReference type="SAM" id="MobiDB-lite"/>
    </source>
</evidence>
<evidence type="ECO:0000313" key="2">
    <source>
        <dbReference type="EMBL" id="KAG8057793.1"/>
    </source>
</evidence>
<dbReference type="Proteomes" id="UP000729402">
    <property type="component" value="Unassembled WGS sequence"/>
</dbReference>